<reference evidence="5 6" key="1">
    <citation type="submission" date="2019-09" db="EMBL/GenBank/DDBJ databases">
        <title>Characterisation of the sponge microbiome using genome-centric metagenomics.</title>
        <authorList>
            <person name="Engelberts J.P."/>
            <person name="Robbins S.J."/>
            <person name="De Goeij J.M."/>
            <person name="Aranda M."/>
            <person name="Bell S.C."/>
            <person name="Webster N.S."/>
        </authorList>
    </citation>
    <scope>NUCLEOTIDE SEQUENCE [LARGE SCALE GENOMIC DNA]</scope>
    <source>
        <strain evidence="5">SB0662_bin_43</strain>
    </source>
</reference>
<evidence type="ECO:0000313" key="5">
    <source>
        <dbReference type="EMBL" id="MYE38534.1"/>
    </source>
</evidence>
<organism evidence="5 6">
    <name type="scientific">Candidatus Spechtbacteria bacterium SB0662_bin_43</name>
    <dbReference type="NCBI Taxonomy" id="2604897"/>
    <lineage>
        <taxon>Bacteria</taxon>
        <taxon>Candidatus Spechtiibacteriota</taxon>
    </lineage>
</organism>
<dbReference type="InterPro" id="IPR002052">
    <property type="entry name" value="DNA_methylase_N6_adenine_CS"/>
</dbReference>
<dbReference type="AlphaFoldDB" id="A0A845DCZ5"/>
<dbReference type="Proteomes" id="UP000449092">
    <property type="component" value="Unassembled WGS sequence"/>
</dbReference>
<evidence type="ECO:0000256" key="3">
    <source>
        <dbReference type="ARBA" id="ARBA00022691"/>
    </source>
</evidence>
<evidence type="ECO:0000256" key="1">
    <source>
        <dbReference type="ARBA" id="ARBA00022603"/>
    </source>
</evidence>
<name>A0A845DCZ5_9BACT</name>
<keyword evidence="2" id="KW-0808">Transferase</keyword>
<keyword evidence="1" id="KW-0489">Methyltransferase</keyword>
<dbReference type="PROSITE" id="PS51143">
    <property type="entry name" value="MT_A70"/>
    <property type="match status" value="1"/>
</dbReference>
<comment type="similarity">
    <text evidence="4">Belongs to the MT-A70-like family.</text>
</comment>
<dbReference type="EMBL" id="VXOY01000030">
    <property type="protein sequence ID" value="MYE38534.1"/>
    <property type="molecule type" value="Genomic_DNA"/>
</dbReference>
<comment type="caution">
    <text evidence="5">The sequence shown here is derived from an EMBL/GenBank/DDBJ whole genome shotgun (WGS) entry which is preliminary data.</text>
</comment>
<accession>A0A845DCZ5</accession>
<sequence>MTSIVINLTLLVSMFPPLPNKKYSIIYADPPWHYKMQEFKFPKKNKKGKSLYTIKGQYDTVTDEDLKKLDIESISEDDSLLFMWAVSPKLKEGIELMEAWGFEYRTIAFVWHKDRSNRGNYTMSNCEICLVGKRGKIPEKSSHSEQQFMKEKVERHSQKPLQAYIRIQNMFPDCKRIELFSRGVSKQASLDIGSNFSYSIDNNWDIWGDQVID</sequence>
<keyword evidence="3" id="KW-0949">S-adenosyl-L-methionine</keyword>
<dbReference type="Gene3D" id="3.40.50.150">
    <property type="entry name" value="Vaccinia Virus protein VP39"/>
    <property type="match status" value="1"/>
</dbReference>
<dbReference type="GO" id="GO:0003676">
    <property type="term" value="F:nucleic acid binding"/>
    <property type="evidence" value="ECO:0007669"/>
    <property type="project" value="InterPro"/>
</dbReference>
<dbReference type="Pfam" id="PF05063">
    <property type="entry name" value="MT-A70"/>
    <property type="match status" value="1"/>
</dbReference>
<dbReference type="InterPro" id="IPR007757">
    <property type="entry name" value="MT-A70-like"/>
</dbReference>
<dbReference type="SUPFAM" id="SSF53335">
    <property type="entry name" value="S-adenosyl-L-methionine-dependent methyltransferases"/>
    <property type="match status" value="1"/>
</dbReference>
<gene>
    <name evidence="5" type="ORF">F4X82_03405</name>
</gene>
<dbReference type="GO" id="GO:0008168">
    <property type="term" value="F:methyltransferase activity"/>
    <property type="evidence" value="ECO:0007669"/>
    <property type="project" value="UniProtKB-KW"/>
</dbReference>
<dbReference type="GO" id="GO:0032259">
    <property type="term" value="P:methylation"/>
    <property type="evidence" value="ECO:0007669"/>
    <property type="project" value="UniProtKB-KW"/>
</dbReference>
<evidence type="ECO:0000313" key="6">
    <source>
        <dbReference type="Proteomes" id="UP000449092"/>
    </source>
</evidence>
<dbReference type="PANTHER" id="PTHR12829:SF7">
    <property type="entry name" value="N6-ADENOSINE-METHYLTRANSFERASE CATALYTIC SUBUNIT"/>
    <property type="match status" value="1"/>
</dbReference>
<dbReference type="PROSITE" id="PS00092">
    <property type="entry name" value="N6_MTASE"/>
    <property type="match status" value="1"/>
</dbReference>
<evidence type="ECO:0000256" key="4">
    <source>
        <dbReference type="PROSITE-ProRule" id="PRU00489"/>
    </source>
</evidence>
<protein>
    <submittedName>
        <fullName evidence="5">Transcriptional regulator</fullName>
    </submittedName>
</protein>
<dbReference type="PANTHER" id="PTHR12829">
    <property type="entry name" value="N6-ADENOSINE-METHYLTRANSFERASE"/>
    <property type="match status" value="1"/>
</dbReference>
<dbReference type="InterPro" id="IPR029063">
    <property type="entry name" value="SAM-dependent_MTases_sf"/>
</dbReference>
<proteinExistence type="inferred from homology"/>
<evidence type="ECO:0000256" key="2">
    <source>
        <dbReference type="ARBA" id="ARBA00022679"/>
    </source>
</evidence>